<keyword evidence="1" id="KW-0539">Nucleus</keyword>
<dbReference type="AlphaFoldDB" id="A0A420Y6E3"/>
<keyword evidence="5" id="KW-1185">Reference proteome</keyword>
<dbReference type="GO" id="GO:0045944">
    <property type="term" value="P:positive regulation of transcription by RNA polymerase II"/>
    <property type="evidence" value="ECO:0007669"/>
    <property type="project" value="TreeGrafter"/>
</dbReference>
<dbReference type="EMBL" id="QVQW01000044">
    <property type="protein sequence ID" value="RKU43320.1"/>
    <property type="molecule type" value="Genomic_DNA"/>
</dbReference>
<dbReference type="GO" id="GO:0000976">
    <property type="term" value="F:transcription cis-regulatory region binding"/>
    <property type="evidence" value="ECO:0007669"/>
    <property type="project" value="TreeGrafter"/>
</dbReference>
<dbReference type="PROSITE" id="PS50048">
    <property type="entry name" value="ZN2_CY6_FUNGAL_2"/>
    <property type="match status" value="1"/>
</dbReference>
<feature type="domain" description="Zn(2)-C6 fungal-type" evidence="3">
    <location>
        <begin position="24"/>
        <end position="54"/>
    </location>
</feature>
<dbReference type="PROSITE" id="PS00463">
    <property type="entry name" value="ZN2_CY6_FUNGAL_1"/>
    <property type="match status" value="1"/>
</dbReference>
<dbReference type="CDD" id="cd00067">
    <property type="entry name" value="GAL4"/>
    <property type="match status" value="1"/>
</dbReference>
<dbReference type="GO" id="GO:0008270">
    <property type="term" value="F:zinc ion binding"/>
    <property type="evidence" value="ECO:0007669"/>
    <property type="project" value="InterPro"/>
</dbReference>
<gene>
    <name evidence="4" type="ORF">DL546_003166</name>
</gene>
<protein>
    <recommendedName>
        <fullName evidence="3">Zn(2)-C6 fungal-type domain-containing protein</fullName>
    </recommendedName>
</protein>
<dbReference type="Gene3D" id="4.10.240.10">
    <property type="entry name" value="Zn(2)-C6 fungal-type DNA-binding domain"/>
    <property type="match status" value="1"/>
</dbReference>
<dbReference type="OrthoDB" id="648861at2759"/>
<dbReference type="PANTHER" id="PTHR37534:SF7">
    <property type="entry name" value="TRANSCRIPTIONAL ACTIVATOR PROTEIN UGA3"/>
    <property type="match status" value="1"/>
</dbReference>
<dbReference type="InterPro" id="IPR036864">
    <property type="entry name" value="Zn2-C6_fun-type_DNA-bd_sf"/>
</dbReference>
<evidence type="ECO:0000256" key="1">
    <source>
        <dbReference type="ARBA" id="ARBA00023242"/>
    </source>
</evidence>
<sequence length="656" mass="72184">MTARYDGLKLQSMGKTRITRSKAGCQPCRRRKVRCDEKKPSCFACLRLELTCSYQPGAAPSEGASPSASRYRVRFATSSCHGLRSSSRTSVPASEKVSSTPPAQRPCAPSLEQDMAGEVPESNALAETAQQSQGRPETYALPPDVNPTLNPGESPSPSTITIAVPDEQAGHIGGSMHLAPQMMGEVAHAYTGILPLFFDLNMNFDVPGEEWLETFSQTPVAEPAFSDSVPTPPYLPEPTGCSTAEQSAVVIGADDHGLIQHYLNVMTQYTKVRGPGNENIYAQIFSNMALFYKPLFEAIMSWTGLHLGHARRDAGLVQKAEQRYLHAISLVHRDQDVAHHFELSLVTIWFALQFELLAAQGIDTFCQHLQFTADLVDAHRLHQKAGGQAVPLGLIGVRVLIWLGTYDARASWVGKAGRLLQSLELYCAEYDFLEAAFLDTPLESRSSELLPFLRLTLELDTVEGKIVQLKRRPVTPPAALWAAAQSNLMLIQERLESNATVAPILSWMLGSSRSSPTKITTACFNYLLLLAACYSLIISFHRMVPATTSVLGPPGKLLSAEAASARIVRISSWVCKLRPPSPQNIWPSIMFRVGIETTDLVHQEWAIKQFADAEQWGANFGKTRLLLEHVIKRQSQEGGRVDFLDVMRQTTGLFII</sequence>
<dbReference type="PANTHER" id="PTHR37534">
    <property type="entry name" value="TRANSCRIPTIONAL ACTIVATOR PROTEIN UGA3"/>
    <property type="match status" value="1"/>
</dbReference>
<comment type="caution">
    <text evidence="4">The sequence shown here is derived from an EMBL/GenBank/DDBJ whole genome shotgun (WGS) entry which is preliminary data.</text>
</comment>
<feature type="compositionally biased region" description="Polar residues" evidence="2">
    <location>
        <begin position="147"/>
        <end position="157"/>
    </location>
</feature>
<reference evidence="4 5" key="1">
    <citation type="submission" date="2018-08" db="EMBL/GenBank/DDBJ databases">
        <title>Draft genome of the lignicolous fungus Coniochaeta pulveracea.</title>
        <authorList>
            <person name="Borstlap C.J."/>
            <person name="De Witt R.N."/>
            <person name="Botha A."/>
            <person name="Volschenk H."/>
        </authorList>
    </citation>
    <scope>NUCLEOTIDE SEQUENCE [LARGE SCALE GENOMIC DNA]</scope>
    <source>
        <strain evidence="4 5">CAB683</strain>
    </source>
</reference>
<dbReference type="Proteomes" id="UP000275385">
    <property type="component" value="Unassembled WGS sequence"/>
</dbReference>
<dbReference type="GO" id="GO:0000981">
    <property type="term" value="F:DNA-binding transcription factor activity, RNA polymerase II-specific"/>
    <property type="evidence" value="ECO:0007669"/>
    <property type="project" value="InterPro"/>
</dbReference>
<evidence type="ECO:0000259" key="3">
    <source>
        <dbReference type="PROSITE" id="PS50048"/>
    </source>
</evidence>
<evidence type="ECO:0000313" key="5">
    <source>
        <dbReference type="Proteomes" id="UP000275385"/>
    </source>
</evidence>
<dbReference type="InterPro" id="IPR001138">
    <property type="entry name" value="Zn2Cys6_DnaBD"/>
</dbReference>
<dbReference type="SUPFAM" id="SSF57701">
    <property type="entry name" value="Zn2/Cys6 DNA-binding domain"/>
    <property type="match status" value="1"/>
</dbReference>
<name>A0A420Y6E3_9PEZI</name>
<evidence type="ECO:0000313" key="4">
    <source>
        <dbReference type="EMBL" id="RKU43320.1"/>
    </source>
</evidence>
<organism evidence="4 5">
    <name type="scientific">Coniochaeta pulveracea</name>
    <dbReference type="NCBI Taxonomy" id="177199"/>
    <lineage>
        <taxon>Eukaryota</taxon>
        <taxon>Fungi</taxon>
        <taxon>Dikarya</taxon>
        <taxon>Ascomycota</taxon>
        <taxon>Pezizomycotina</taxon>
        <taxon>Sordariomycetes</taxon>
        <taxon>Sordariomycetidae</taxon>
        <taxon>Coniochaetales</taxon>
        <taxon>Coniochaetaceae</taxon>
        <taxon>Coniochaeta</taxon>
    </lineage>
</organism>
<feature type="compositionally biased region" description="Polar residues" evidence="2">
    <location>
        <begin position="82"/>
        <end position="102"/>
    </location>
</feature>
<dbReference type="SMART" id="SM00066">
    <property type="entry name" value="GAL4"/>
    <property type="match status" value="1"/>
</dbReference>
<dbReference type="GO" id="GO:0005634">
    <property type="term" value="C:nucleus"/>
    <property type="evidence" value="ECO:0007669"/>
    <property type="project" value="TreeGrafter"/>
</dbReference>
<proteinExistence type="predicted"/>
<evidence type="ECO:0000256" key="2">
    <source>
        <dbReference type="SAM" id="MobiDB-lite"/>
    </source>
</evidence>
<feature type="region of interest" description="Disordered" evidence="2">
    <location>
        <begin position="82"/>
        <end position="157"/>
    </location>
</feature>
<dbReference type="Pfam" id="PF00172">
    <property type="entry name" value="Zn_clus"/>
    <property type="match status" value="1"/>
</dbReference>
<accession>A0A420Y6E3</accession>